<evidence type="ECO:0000313" key="2">
    <source>
        <dbReference type="EMBL" id="PIR06505.1"/>
    </source>
</evidence>
<dbReference type="InterPro" id="IPR027954">
    <property type="entry name" value="Transcobalamin-like_C"/>
</dbReference>
<evidence type="ECO:0000259" key="1">
    <source>
        <dbReference type="Pfam" id="PF14478"/>
    </source>
</evidence>
<evidence type="ECO:0000313" key="3">
    <source>
        <dbReference type="Proteomes" id="UP000230564"/>
    </source>
</evidence>
<protein>
    <recommendedName>
        <fullName evidence="1">Transcobalamin-like C-terminal domain-containing protein</fullName>
    </recommendedName>
</protein>
<dbReference type="Proteomes" id="UP000230564">
    <property type="component" value="Unassembled WGS sequence"/>
</dbReference>
<dbReference type="Gene3D" id="2.170.130.30">
    <property type="match status" value="1"/>
</dbReference>
<sequence length="144" mass="16991">MKKYFLLIIILLVAGYLWFTKPDNQPNEPLANSNFNENLQQYLSVDFLFDNQQIISLQYPYSSSVNEDLLTITENLAVGQSWPFQVENYGEMGVLITQINNKINGQDQKYWQYYSDGQMPMVSVDKYFPKISEKIEWKFQESEF</sequence>
<feature type="domain" description="Transcobalamin-like C-terminal" evidence="1">
    <location>
        <begin position="87"/>
        <end position="140"/>
    </location>
</feature>
<dbReference type="EMBL" id="PCWQ01000012">
    <property type="protein sequence ID" value="PIR06505.1"/>
    <property type="molecule type" value="Genomic_DNA"/>
</dbReference>
<comment type="caution">
    <text evidence="2">The sequence shown here is derived from an EMBL/GenBank/DDBJ whole genome shotgun (WGS) entry which is preliminary data.</text>
</comment>
<gene>
    <name evidence="2" type="ORF">COV55_03110</name>
</gene>
<organism evidence="2 3">
    <name type="scientific">Candidatus Komeilibacteria bacterium CG11_big_fil_rev_8_21_14_0_20_36_20</name>
    <dbReference type="NCBI Taxonomy" id="1974477"/>
    <lineage>
        <taxon>Bacteria</taxon>
        <taxon>Candidatus Komeiliibacteriota</taxon>
    </lineage>
</organism>
<accession>A0A2H0NE99</accession>
<proteinExistence type="predicted"/>
<reference evidence="2 3" key="1">
    <citation type="submission" date="2017-09" db="EMBL/GenBank/DDBJ databases">
        <title>Depth-based differentiation of microbial function through sediment-hosted aquifers and enrichment of novel symbionts in the deep terrestrial subsurface.</title>
        <authorList>
            <person name="Probst A.J."/>
            <person name="Ladd B."/>
            <person name="Jarett J.K."/>
            <person name="Geller-Mcgrath D.E."/>
            <person name="Sieber C.M."/>
            <person name="Emerson J.B."/>
            <person name="Anantharaman K."/>
            <person name="Thomas B.C."/>
            <person name="Malmstrom R."/>
            <person name="Stieglmeier M."/>
            <person name="Klingl A."/>
            <person name="Woyke T."/>
            <person name="Ryan C.M."/>
            <person name="Banfield J.F."/>
        </authorList>
    </citation>
    <scope>NUCLEOTIDE SEQUENCE [LARGE SCALE GENOMIC DNA]</scope>
    <source>
        <strain evidence="2">CG11_big_fil_rev_8_21_14_0_20_36_20</strain>
    </source>
</reference>
<dbReference type="AlphaFoldDB" id="A0A2H0NE99"/>
<dbReference type="Pfam" id="PF14478">
    <property type="entry name" value="DUF4430"/>
    <property type="match status" value="1"/>
</dbReference>
<name>A0A2H0NE99_9BACT</name>